<reference evidence="1" key="1">
    <citation type="journal article" date="2021" name="Proc. Natl. Acad. Sci. U.S.A.">
        <title>A Catalog of Tens of Thousands of Viruses from Human Metagenomes Reveals Hidden Associations with Chronic Diseases.</title>
        <authorList>
            <person name="Tisza M.J."/>
            <person name="Buck C.B."/>
        </authorList>
    </citation>
    <scope>NUCLEOTIDE SEQUENCE</scope>
    <source>
        <strain evidence="1">CtOZu12</strain>
    </source>
</reference>
<organism evidence="1">
    <name type="scientific">Bacteriophage sp</name>
    <dbReference type="NCBI Taxonomy" id="38018"/>
    <lineage>
        <taxon>Viruses</taxon>
    </lineage>
</organism>
<accession>A0A8D9PEY9</accession>
<proteinExistence type="predicted"/>
<name>A0A8D9PEY9_9VIRU</name>
<dbReference type="EMBL" id="BK029940">
    <property type="protein sequence ID" value="DAD56030.1"/>
    <property type="molecule type" value="Genomic_DNA"/>
</dbReference>
<protein>
    <submittedName>
        <fullName evidence="1">Uncharacterized protein</fullName>
    </submittedName>
</protein>
<evidence type="ECO:0000313" key="1">
    <source>
        <dbReference type="EMBL" id="DAD56030.1"/>
    </source>
</evidence>
<sequence>MDKIKNDTLDDLFCLEELGPEANLQLPDPILV</sequence>